<dbReference type="InterPro" id="IPR000498">
    <property type="entry name" value="OmpA-like_TM_dom"/>
</dbReference>
<sequence length="356" mass="38737">MKKTVIALALAGMAFAASTQAAPQSGTWYTGAKLGWTQYYSLSDDSNMTVTDTKKNNVGGGIFGGYQFNPWLAAELGYDYMGNMRVHTLHDGDGRFSSQGIQLTGKLSYPLPIWNNSMDIYTRLGIMGYRADMRNLDNTHFDHNGDKYGVAPVAALGAEYAFNDHWSGRMEYQWVGKMGKESDTGMKADNGMLSLGVAYHFGEAAPVPAPIPAPAPEVETKHFTLTSDVLFNFNKATLKAEGQQALQKLYSQIGDMGLTNQSMIVIGYTDRIGSDAYNMKLSKERAQSVADYLEQLGAPANMISVEGRGKADPVTGTKCDGIHNRNALIACLAPDRRVDIEVQGTKAQVVDVQQAQ</sequence>
<keyword evidence="8" id="KW-0472">Membrane</keyword>
<dbReference type="Proteomes" id="UP000664658">
    <property type="component" value="Unassembled WGS sequence"/>
</dbReference>
<keyword evidence="3" id="KW-0813">Transport</keyword>
<dbReference type="InterPro" id="IPR050330">
    <property type="entry name" value="Bact_OuterMem_StrucFunc"/>
</dbReference>
<proteinExistence type="inferred from homology"/>
<dbReference type="Gene3D" id="3.30.1330.60">
    <property type="entry name" value="OmpA-like domain"/>
    <property type="match status" value="1"/>
</dbReference>
<evidence type="ECO:0000256" key="5">
    <source>
        <dbReference type="ARBA" id="ARBA00022692"/>
    </source>
</evidence>
<keyword evidence="6" id="KW-0406">Ion transport</keyword>
<organism evidence="13 14">
    <name type="scientific">Plesiomonas shigelloides</name>
    <name type="common">Aeromonas shigelloides</name>
    <dbReference type="NCBI Taxonomy" id="703"/>
    <lineage>
        <taxon>Bacteria</taxon>
        <taxon>Pseudomonadati</taxon>
        <taxon>Pseudomonadota</taxon>
        <taxon>Gammaproteobacteria</taxon>
        <taxon>Enterobacterales</taxon>
        <taxon>Enterobacteriaceae</taxon>
        <taxon>Plesiomonas</taxon>
    </lineage>
</organism>
<dbReference type="InterPro" id="IPR002368">
    <property type="entry name" value="OmpA"/>
</dbReference>
<dbReference type="AlphaFoldDB" id="A0A8I1W6U5"/>
<evidence type="ECO:0000256" key="6">
    <source>
        <dbReference type="ARBA" id="ARBA00023065"/>
    </source>
</evidence>
<dbReference type="InterPro" id="IPR006665">
    <property type="entry name" value="OmpA-like"/>
</dbReference>
<protein>
    <recommendedName>
        <fullName evidence="11">Outer membrane protein A</fullName>
    </recommendedName>
</protein>
<evidence type="ECO:0000256" key="4">
    <source>
        <dbReference type="ARBA" id="ARBA00022452"/>
    </source>
</evidence>
<dbReference type="GO" id="GO:0015288">
    <property type="term" value="F:porin activity"/>
    <property type="evidence" value="ECO:0007669"/>
    <property type="project" value="UniProtKB-KW"/>
</dbReference>
<dbReference type="GO" id="GO:0009279">
    <property type="term" value="C:cell outer membrane"/>
    <property type="evidence" value="ECO:0007669"/>
    <property type="project" value="UniProtKB-SubCell"/>
</dbReference>
<evidence type="ECO:0000313" key="14">
    <source>
        <dbReference type="Proteomes" id="UP000664658"/>
    </source>
</evidence>
<dbReference type="PANTHER" id="PTHR30329:SF21">
    <property type="entry name" value="LIPOPROTEIN YIAD-RELATED"/>
    <property type="match status" value="1"/>
</dbReference>
<name>A0A8I1W6U5_PLESH</name>
<evidence type="ECO:0000313" key="13">
    <source>
        <dbReference type="EMBL" id="MBO1108066.1"/>
    </source>
</evidence>
<dbReference type="Pfam" id="PF00691">
    <property type="entry name" value="OmpA"/>
    <property type="match status" value="1"/>
</dbReference>
<dbReference type="InterPro" id="IPR006664">
    <property type="entry name" value="OMP_bac"/>
</dbReference>
<keyword evidence="4" id="KW-1134">Transmembrane beta strand</keyword>
<keyword evidence="9" id="KW-1015">Disulfide bond</keyword>
<dbReference type="RefSeq" id="WP_039046747.1">
    <property type="nucleotide sequence ID" value="NZ_CP050969.1"/>
</dbReference>
<dbReference type="InterPro" id="IPR011250">
    <property type="entry name" value="OMP/PagP_B-barrel"/>
</dbReference>
<evidence type="ECO:0000256" key="11">
    <source>
        <dbReference type="ARBA" id="ARBA00029539"/>
    </source>
</evidence>
<keyword evidence="7" id="KW-0626">Porin</keyword>
<evidence type="ECO:0000256" key="9">
    <source>
        <dbReference type="ARBA" id="ARBA00023157"/>
    </source>
</evidence>
<dbReference type="Gene3D" id="2.40.160.20">
    <property type="match status" value="1"/>
</dbReference>
<evidence type="ECO:0000259" key="12">
    <source>
        <dbReference type="PROSITE" id="PS51123"/>
    </source>
</evidence>
<comment type="subcellular location">
    <subcellularLocation>
        <location evidence="1">Cell outer membrane</location>
        <topology evidence="1">Multi-pass membrane protein</topology>
    </subcellularLocation>
</comment>
<evidence type="ECO:0000256" key="1">
    <source>
        <dbReference type="ARBA" id="ARBA00004571"/>
    </source>
</evidence>
<keyword evidence="10" id="KW-0998">Cell outer membrane</keyword>
<feature type="domain" description="OmpA-like" evidence="12">
    <location>
        <begin position="218"/>
        <end position="346"/>
    </location>
</feature>
<accession>A0A8I1W6U5</accession>
<dbReference type="EMBL" id="JAFNAA010000006">
    <property type="protein sequence ID" value="MBO1108066.1"/>
    <property type="molecule type" value="Genomic_DNA"/>
</dbReference>
<dbReference type="SUPFAM" id="SSF103088">
    <property type="entry name" value="OmpA-like"/>
    <property type="match status" value="1"/>
</dbReference>
<dbReference type="NCBIfam" id="NF008071">
    <property type="entry name" value="PRK10808.1"/>
    <property type="match status" value="1"/>
</dbReference>
<comment type="caution">
    <text evidence="13">The sequence shown here is derived from an EMBL/GenBank/DDBJ whole genome shotgun (WGS) entry which is preliminary data.</text>
</comment>
<keyword evidence="5" id="KW-0812">Transmembrane</keyword>
<dbReference type="GO" id="GO:0051701">
    <property type="term" value="P:biological process involved in interaction with host"/>
    <property type="evidence" value="ECO:0007669"/>
    <property type="project" value="UniProtKB-ARBA"/>
</dbReference>
<evidence type="ECO:0000256" key="10">
    <source>
        <dbReference type="ARBA" id="ARBA00023237"/>
    </source>
</evidence>
<comment type="similarity">
    <text evidence="2">Belongs to the outer membrane OOP (TC 1.B.6) superfamily. OmpA family.</text>
</comment>
<gene>
    <name evidence="13" type="primary">ompA</name>
    <name evidence="13" type="ORF">J2R62_07500</name>
</gene>
<dbReference type="FunFam" id="3.30.1330.60:FF:000004">
    <property type="entry name" value="Outer membrane protein A"/>
    <property type="match status" value="1"/>
</dbReference>
<evidence type="ECO:0000256" key="3">
    <source>
        <dbReference type="ARBA" id="ARBA00022448"/>
    </source>
</evidence>
<reference evidence="13" key="1">
    <citation type="submission" date="2021-03" db="EMBL/GenBank/DDBJ databases">
        <title>Plesiomonas shigelloides zfcc0051, isolated from zebrafish feces.</title>
        <authorList>
            <person name="Vanderhoek Z."/>
            <person name="Gaulke C."/>
        </authorList>
    </citation>
    <scope>NUCLEOTIDE SEQUENCE</scope>
    <source>
        <strain evidence="13">Zfcc0051</strain>
    </source>
</reference>
<dbReference type="GO" id="GO:0046930">
    <property type="term" value="C:pore complex"/>
    <property type="evidence" value="ECO:0007669"/>
    <property type="project" value="UniProtKB-KW"/>
</dbReference>
<dbReference type="GO" id="GO:0006811">
    <property type="term" value="P:monoatomic ion transport"/>
    <property type="evidence" value="ECO:0007669"/>
    <property type="project" value="UniProtKB-KW"/>
</dbReference>
<evidence type="ECO:0000256" key="2">
    <source>
        <dbReference type="ARBA" id="ARBA00005710"/>
    </source>
</evidence>
<evidence type="ECO:0000256" key="7">
    <source>
        <dbReference type="ARBA" id="ARBA00023114"/>
    </source>
</evidence>
<dbReference type="Pfam" id="PF01389">
    <property type="entry name" value="OmpA_membrane"/>
    <property type="match status" value="1"/>
</dbReference>
<dbReference type="SUPFAM" id="SSF56925">
    <property type="entry name" value="OMPA-like"/>
    <property type="match status" value="1"/>
</dbReference>
<dbReference type="PANTHER" id="PTHR30329">
    <property type="entry name" value="STATOR ELEMENT OF FLAGELLAR MOTOR COMPLEX"/>
    <property type="match status" value="1"/>
</dbReference>
<evidence type="ECO:0000256" key="8">
    <source>
        <dbReference type="ARBA" id="ARBA00023136"/>
    </source>
</evidence>
<dbReference type="PRINTS" id="PR01022">
    <property type="entry name" value="OUTRMMBRANEA"/>
</dbReference>
<dbReference type="PROSITE" id="PS51123">
    <property type="entry name" value="OMPA_2"/>
    <property type="match status" value="1"/>
</dbReference>
<dbReference type="InterPro" id="IPR036737">
    <property type="entry name" value="OmpA-like_sf"/>
</dbReference>
<dbReference type="PRINTS" id="PR01021">
    <property type="entry name" value="OMPADOMAIN"/>
</dbReference>
<dbReference type="CDD" id="cd07185">
    <property type="entry name" value="OmpA_C-like"/>
    <property type="match status" value="1"/>
</dbReference>